<dbReference type="InterPro" id="IPR015946">
    <property type="entry name" value="KH_dom-like_a/b"/>
</dbReference>
<evidence type="ECO:0000256" key="2">
    <source>
        <dbReference type="ARBA" id="ARBA00022884"/>
    </source>
</evidence>
<gene>
    <name evidence="3" type="primary">khpA</name>
    <name evidence="4" type="ORF">H8R92_05490</name>
</gene>
<keyword evidence="3" id="KW-0133">Cell shape</keyword>
<dbReference type="HAMAP" id="MF_00088">
    <property type="entry name" value="KhpA"/>
    <property type="match status" value="1"/>
</dbReference>
<dbReference type="RefSeq" id="WP_186834925.1">
    <property type="nucleotide sequence ID" value="NZ_JACOOQ010000007.1"/>
</dbReference>
<protein>
    <recommendedName>
        <fullName evidence="3">RNA-binding protein KhpA</fullName>
    </recommendedName>
    <alternativeName>
        <fullName evidence="3">KH-domain protein A</fullName>
    </alternativeName>
</protein>
<evidence type="ECO:0000256" key="1">
    <source>
        <dbReference type="ARBA" id="ARBA00022490"/>
    </source>
</evidence>
<keyword evidence="2 3" id="KW-0694">RNA-binding</keyword>
<organism evidence="4 5">
    <name type="scientific">Clostridium lentum</name>
    <dbReference type="NCBI Taxonomy" id="2763037"/>
    <lineage>
        <taxon>Bacteria</taxon>
        <taxon>Bacillati</taxon>
        <taxon>Bacillota</taxon>
        <taxon>Clostridia</taxon>
        <taxon>Eubacteriales</taxon>
        <taxon>Clostridiaceae</taxon>
        <taxon>Clostridium</taxon>
    </lineage>
</organism>
<keyword evidence="1 3" id="KW-0963">Cytoplasm</keyword>
<dbReference type="GO" id="GO:0009252">
    <property type="term" value="P:peptidoglycan biosynthetic process"/>
    <property type="evidence" value="ECO:0007669"/>
    <property type="project" value="UniProtKB-UniRule"/>
</dbReference>
<dbReference type="GO" id="GO:0005737">
    <property type="term" value="C:cytoplasm"/>
    <property type="evidence" value="ECO:0007669"/>
    <property type="project" value="UniProtKB-SubCell"/>
</dbReference>
<dbReference type="Gene3D" id="3.30.300.20">
    <property type="match status" value="1"/>
</dbReference>
<comment type="subunit">
    <text evidence="3">Forms a complex with KhpB.</text>
</comment>
<name>A0A8I0ADR6_9CLOT</name>
<evidence type="ECO:0000313" key="4">
    <source>
        <dbReference type="EMBL" id="MBC5639890.1"/>
    </source>
</evidence>
<evidence type="ECO:0000313" key="5">
    <source>
        <dbReference type="Proteomes" id="UP000662088"/>
    </source>
</evidence>
<dbReference type="AlphaFoldDB" id="A0A8I0ADR6"/>
<dbReference type="CDD" id="cd22533">
    <property type="entry name" value="KH-II_YlqC-like"/>
    <property type="match status" value="1"/>
</dbReference>
<comment type="function">
    <text evidence="3">A probable RNA chaperone. Forms a complex with KhpB which binds to cellular RNA and controls its expression. Plays a role in peptidoglycan (PG) homeostasis and cell length regulation.</text>
</comment>
<sequence length="79" mass="8562">MKELVQVIAKSLVDNPSEVHVNEVQGEQSVVLELRVAPEDMGKVIGKQGKVAKAIRTVVKAASLNVDKKIVVEILDDKS</sequence>
<dbReference type="GO" id="GO:0008360">
    <property type="term" value="P:regulation of cell shape"/>
    <property type="evidence" value="ECO:0007669"/>
    <property type="project" value="UniProtKB-KW"/>
</dbReference>
<dbReference type="PROSITE" id="PS50084">
    <property type="entry name" value="KH_TYPE_1"/>
    <property type="match status" value="1"/>
</dbReference>
<comment type="similarity">
    <text evidence="3">Belongs to the KhpA RNA-binding protein family.</text>
</comment>
<dbReference type="NCBIfam" id="NF001748">
    <property type="entry name" value="PRK00468.1"/>
    <property type="match status" value="1"/>
</dbReference>
<dbReference type="GO" id="GO:0003723">
    <property type="term" value="F:RNA binding"/>
    <property type="evidence" value="ECO:0007669"/>
    <property type="project" value="UniProtKB-UniRule"/>
</dbReference>
<dbReference type="InterPro" id="IPR009019">
    <property type="entry name" value="KH_sf_prok-type"/>
</dbReference>
<dbReference type="EMBL" id="JACOOQ010000007">
    <property type="protein sequence ID" value="MBC5639890.1"/>
    <property type="molecule type" value="Genomic_DNA"/>
</dbReference>
<evidence type="ECO:0000256" key="3">
    <source>
        <dbReference type="HAMAP-Rule" id="MF_00088"/>
    </source>
</evidence>
<dbReference type="InterPro" id="IPR020627">
    <property type="entry name" value="KhpA"/>
</dbReference>
<reference evidence="4" key="1">
    <citation type="submission" date="2020-08" db="EMBL/GenBank/DDBJ databases">
        <title>Genome public.</title>
        <authorList>
            <person name="Liu C."/>
            <person name="Sun Q."/>
        </authorList>
    </citation>
    <scope>NUCLEOTIDE SEQUENCE</scope>
    <source>
        <strain evidence="4">NSJ-42</strain>
    </source>
</reference>
<dbReference type="PANTHER" id="PTHR34654">
    <property type="entry name" value="UPF0109 PROTEIN SCO5592"/>
    <property type="match status" value="1"/>
</dbReference>
<comment type="subcellular location">
    <subcellularLocation>
        <location evidence="3">Cytoplasm</location>
    </subcellularLocation>
</comment>
<dbReference type="Proteomes" id="UP000662088">
    <property type="component" value="Unassembled WGS sequence"/>
</dbReference>
<accession>A0A8I0ADR6</accession>
<comment type="caution">
    <text evidence="4">The sequence shown here is derived from an EMBL/GenBank/DDBJ whole genome shotgun (WGS) entry which is preliminary data.</text>
</comment>
<keyword evidence="3" id="KW-0961">Cell wall biogenesis/degradation</keyword>
<dbReference type="Pfam" id="PF13083">
    <property type="entry name" value="KH_KhpA-B"/>
    <property type="match status" value="1"/>
</dbReference>
<keyword evidence="3" id="KW-0143">Chaperone</keyword>
<keyword evidence="5" id="KW-1185">Reference proteome</keyword>
<dbReference type="PANTHER" id="PTHR34654:SF1">
    <property type="entry name" value="RNA-BINDING PROTEIN KHPA"/>
    <property type="match status" value="1"/>
</dbReference>
<dbReference type="GO" id="GO:0071555">
    <property type="term" value="P:cell wall organization"/>
    <property type="evidence" value="ECO:0007669"/>
    <property type="project" value="UniProtKB-KW"/>
</dbReference>
<dbReference type="SUPFAM" id="SSF54814">
    <property type="entry name" value="Prokaryotic type KH domain (KH-domain type II)"/>
    <property type="match status" value="1"/>
</dbReference>
<proteinExistence type="inferred from homology"/>